<dbReference type="Pfam" id="PF07842">
    <property type="entry name" value="GCFC"/>
    <property type="match status" value="1"/>
</dbReference>
<dbReference type="Pfam" id="PF01585">
    <property type="entry name" value="G-patch"/>
    <property type="match status" value="1"/>
</dbReference>
<evidence type="ECO:0000256" key="3">
    <source>
        <dbReference type="ARBA" id="ARBA00022664"/>
    </source>
</evidence>
<dbReference type="Pfam" id="PF12457">
    <property type="entry name" value="TIP_N"/>
    <property type="match status" value="1"/>
</dbReference>
<comment type="similarity">
    <text evidence="2">Belongs to the TFP11/STIP family.</text>
</comment>
<keyword evidence="5" id="KW-0508">mRNA splicing</keyword>
<dbReference type="GeneID" id="25735892"/>
<dbReference type="STRING" id="145388.A0A0D2NJ64"/>
<accession>A0A0D2NJ64</accession>
<sequence>MAQDEEQRYDRFDVDNDFEGGQWIGGEFFHAGKRKKRQQTEDDRIYGVFAGSSSDDDEGGRRGKREKKAADYTKPVGFVSSGTFVQDPEDGKKGAKAGAGAGAAPVEDGGEPRRAGLGSGGSAVLPPKQGKAARRHEGEGEELHHGGLGFGGGGGGGGGLGFGGAGGGGLGFSGGGANGGSGGGGGLGFRSAGSTGGGLGSSGRDGVRRQDDEEEEEEAAVLPTEFGKRIKAAAERRQKKAAADAASKRQAHGHARAGAGGAGATGVGASDPKFASFETFTKGIGSKLLSKMGYRPGEGLGREKQGIAKPIEAKLRPKGMGMGFGDFKEAKMVVPGGVEEKAAAAAEAAGEGEEGGGAGDAAAKAKQPPGALWKKKAAPARQRRTYKTAEEVLAESQERGLAAGGGGGPVAQPILDLRGPTARVITDMEHLSAGPDTAAAADSTPMPELQHNLALLVTMTEAQLQRLDARLQHDQDTASILAAERKLLEQEVEDRAAATARLEALHSRLQQLQQRVGQADDGGGGGGDGGGGAAAAAWAALRREYKEEYVLYNLGSAALPAALPVLTSSLAGWAPLAAPRQGAAAFAAWRPLLEGEGARHAVLGGELGGGGGGGDDPYAAVVEELVLPPVRSALTAWDPRDPEPVLAWLDAWEGLLTPAALGHVLLGLVLPRISAAVERWDPRQLEALYPTIRHRLASALTQWHPGDDSARVLLAPWRRVFEAADWDGLLARSIAPKLALALQELVINPAQQDLDPFNW</sequence>
<protein>
    <submittedName>
        <fullName evidence="9">Tuftelin-interacting protein 11</fullName>
    </submittedName>
</protein>
<feature type="compositionally biased region" description="Low complexity" evidence="7">
    <location>
        <begin position="360"/>
        <end position="371"/>
    </location>
</feature>
<gene>
    <name evidence="9" type="ORF">MNEG_3014</name>
</gene>
<dbReference type="RefSeq" id="XP_013903970.1">
    <property type="nucleotide sequence ID" value="XM_014048516.1"/>
</dbReference>
<keyword evidence="4" id="KW-0747">Spliceosome</keyword>
<evidence type="ECO:0000256" key="5">
    <source>
        <dbReference type="ARBA" id="ARBA00023187"/>
    </source>
</evidence>
<keyword evidence="3" id="KW-0507">mRNA processing</keyword>
<dbReference type="OrthoDB" id="4822at2759"/>
<evidence type="ECO:0000256" key="7">
    <source>
        <dbReference type="SAM" id="MobiDB-lite"/>
    </source>
</evidence>
<comment type="subcellular location">
    <subcellularLocation>
        <location evidence="1">Nucleus</location>
    </subcellularLocation>
</comment>
<feature type="compositionally biased region" description="Basic and acidic residues" evidence="7">
    <location>
        <begin position="135"/>
        <end position="145"/>
    </location>
</feature>
<evidence type="ECO:0000256" key="2">
    <source>
        <dbReference type="ARBA" id="ARBA00010900"/>
    </source>
</evidence>
<dbReference type="PANTHER" id="PTHR23329">
    <property type="entry name" value="TUFTELIN-INTERACTING PROTEIN 11-RELATED"/>
    <property type="match status" value="1"/>
</dbReference>
<reference evidence="9 10" key="1">
    <citation type="journal article" date="2013" name="BMC Genomics">
        <title>Reconstruction of the lipid metabolism for the microalga Monoraphidium neglectum from its genome sequence reveals characteristics suitable for biofuel production.</title>
        <authorList>
            <person name="Bogen C."/>
            <person name="Al-Dilaimi A."/>
            <person name="Albersmeier A."/>
            <person name="Wichmann J."/>
            <person name="Grundmann M."/>
            <person name="Rupp O."/>
            <person name="Lauersen K.J."/>
            <person name="Blifernez-Klassen O."/>
            <person name="Kalinowski J."/>
            <person name="Goesmann A."/>
            <person name="Mussgnug J.H."/>
            <person name="Kruse O."/>
        </authorList>
    </citation>
    <scope>NUCLEOTIDE SEQUENCE [LARGE SCALE GENOMIC DNA]</scope>
    <source>
        <strain evidence="9 10">SAG 48.87</strain>
    </source>
</reference>
<dbReference type="GO" id="GO:0071008">
    <property type="term" value="C:U2-type post-mRNA release spliceosomal complex"/>
    <property type="evidence" value="ECO:0007669"/>
    <property type="project" value="TreeGrafter"/>
</dbReference>
<dbReference type="InterPro" id="IPR022783">
    <property type="entry name" value="GCFC_dom"/>
</dbReference>
<dbReference type="GO" id="GO:0003676">
    <property type="term" value="F:nucleic acid binding"/>
    <property type="evidence" value="ECO:0007669"/>
    <property type="project" value="InterPro"/>
</dbReference>
<keyword evidence="10" id="KW-1185">Reference proteome</keyword>
<evidence type="ECO:0000313" key="10">
    <source>
        <dbReference type="Proteomes" id="UP000054498"/>
    </source>
</evidence>
<dbReference type="SMART" id="SM00443">
    <property type="entry name" value="G_patch"/>
    <property type="match status" value="1"/>
</dbReference>
<dbReference type="KEGG" id="mng:MNEG_3014"/>
<feature type="compositionally biased region" description="Low complexity" evidence="7">
    <location>
        <begin position="96"/>
        <end position="107"/>
    </location>
</feature>
<keyword evidence="6" id="KW-0539">Nucleus</keyword>
<dbReference type="EMBL" id="KK100582">
    <property type="protein sequence ID" value="KIZ04951.1"/>
    <property type="molecule type" value="Genomic_DNA"/>
</dbReference>
<feature type="compositionally biased region" description="Basic and acidic residues" evidence="7">
    <location>
        <begin position="226"/>
        <end position="236"/>
    </location>
</feature>
<dbReference type="PANTHER" id="PTHR23329:SF1">
    <property type="entry name" value="TUFTELIN-INTERACTING PROTEIN 11"/>
    <property type="match status" value="1"/>
</dbReference>
<dbReference type="AlphaFoldDB" id="A0A0D2NJ64"/>
<dbReference type="InterPro" id="IPR022159">
    <property type="entry name" value="STIP/TFIP11_N"/>
</dbReference>
<feature type="region of interest" description="Disordered" evidence="7">
    <location>
        <begin position="32"/>
        <end position="269"/>
    </location>
</feature>
<feature type="compositionally biased region" description="Basic residues" evidence="7">
    <location>
        <begin position="373"/>
        <end position="384"/>
    </location>
</feature>
<proteinExistence type="inferred from homology"/>
<dbReference type="InterPro" id="IPR045211">
    <property type="entry name" value="TFP11/STIP/Ntr1"/>
</dbReference>
<dbReference type="Proteomes" id="UP000054498">
    <property type="component" value="Unassembled WGS sequence"/>
</dbReference>
<evidence type="ECO:0000256" key="1">
    <source>
        <dbReference type="ARBA" id="ARBA00004123"/>
    </source>
</evidence>
<evidence type="ECO:0000313" key="9">
    <source>
        <dbReference type="EMBL" id="KIZ04951.1"/>
    </source>
</evidence>
<feature type="region of interest" description="Disordered" evidence="7">
    <location>
        <begin position="346"/>
        <end position="384"/>
    </location>
</feature>
<evidence type="ECO:0000256" key="4">
    <source>
        <dbReference type="ARBA" id="ARBA00022728"/>
    </source>
</evidence>
<name>A0A0D2NJ64_9CHLO</name>
<evidence type="ECO:0000259" key="8">
    <source>
        <dbReference type="PROSITE" id="PS50174"/>
    </source>
</evidence>
<dbReference type="GO" id="GO:0000390">
    <property type="term" value="P:spliceosomal complex disassembly"/>
    <property type="evidence" value="ECO:0007669"/>
    <property type="project" value="InterPro"/>
</dbReference>
<feature type="domain" description="G-patch" evidence="8">
    <location>
        <begin position="281"/>
        <end position="327"/>
    </location>
</feature>
<organism evidence="9 10">
    <name type="scientific">Monoraphidium neglectum</name>
    <dbReference type="NCBI Taxonomy" id="145388"/>
    <lineage>
        <taxon>Eukaryota</taxon>
        <taxon>Viridiplantae</taxon>
        <taxon>Chlorophyta</taxon>
        <taxon>core chlorophytes</taxon>
        <taxon>Chlorophyceae</taxon>
        <taxon>CS clade</taxon>
        <taxon>Sphaeropleales</taxon>
        <taxon>Selenastraceae</taxon>
        <taxon>Monoraphidium</taxon>
    </lineage>
</organism>
<feature type="compositionally biased region" description="Gly residues" evidence="7">
    <location>
        <begin position="146"/>
        <end position="203"/>
    </location>
</feature>
<dbReference type="PROSITE" id="PS50174">
    <property type="entry name" value="G_PATCH"/>
    <property type="match status" value="1"/>
</dbReference>
<dbReference type="InterPro" id="IPR000467">
    <property type="entry name" value="G_patch_dom"/>
</dbReference>
<feature type="non-terminal residue" evidence="9">
    <location>
        <position position="759"/>
    </location>
</feature>
<evidence type="ECO:0000256" key="6">
    <source>
        <dbReference type="ARBA" id="ARBA00023242"/>
    </source>
</evidence>